<comment type="caution">
    <text evidence="1">The sequence shown here is derived from an EMBL/GenBank/DDBJ whole genome shotgun (WGS) entry which is preliminary data.</text>
</comment>
<protein>
    <submittedName>
        <fullName evidence="1">Uncharacterized protein</fullName>
    </submittedName>
</protein>
<proteinExistence type="predicted"/>
<sequence>MLSGFAGSRLKSSWTAELLVKRVDLIGNGDGIQAGIHQNILLLTDTQPFPEPYRPQHSEHMQDPELFANVCRHEACNTHCTIYLVRLT</sequence>
<dbReference type="Proteomes" id="UP000762676">
    <property type="component" value="Unassembled WGS sequence"/>
</dbReference>
<name>A0AAV4HAC6_9GAST</name>
<dbReference type="AlphaFoldDB" id="A0AAV4HAC6"/>
<dbReference type="EMBL" id="BMAT01001911">
    <property type="protein sequence ID" value="GFR95243.1"/>
    <property type="molecule type" value="Genomic_DNA"/>
</dbReference>
<evidence type="ECO:0000313" key="2">
    <source>
        <dbReference type="Proteomes" id="UP000762676"/>
    </source>
</evidence>
<gene>
    <name evidence="1" type="ORF">ElyMa_000938900</name>
</gene>
<reference evidence="1 2" key="1">
    <citation type="journal article" date="2021" name="Elife">
        <title>Chloroplast acquisition without the gene transfer in kleptoplastic sea slugs, Plakobranchus ocellatus.</title>
        <authorList>
            <person name="Maeda T."/>
            <person name="Takahashi S."/>
            <person name="Yoshida T."/>
            <person name="Shimamura S."/>
            <person name="Takaki Y."/>
            <person name="Nagai Y."/>
            <person name="Toyoda A."/>
            <person name="Suzuki Y."/>
            <person name="Arimoto A."/>
            <person name="Ishii H."/>
            <person name="Satoh N."/>
            <person name="Nishiyama T."/>
            <person name="Hasebe M."/>
            <person name="Maruyama T."/>
            <person name="Minagawa J."/>
            <person name="Obokata J."/>
            <person name="Shigenobu S."/>
        </authorList>
    </citation>
    <scope>NUCLEOTIDE SEQUENCE [LARGE SCALE GENOMIC DNA]</scope>
</reference>
<evidence type="ECO:0000313" key="1">
    <source>
        <dbReference type="EMBL" id="GFR95243.1"/>
    </source>
</evidence>
<keyword evidence="2" id="KW-1185">Reference proteome</keyword>
<organism evidence="1 2">
    <name type="scientific">Elysia marginata</name>
    <dbReference type="NCBI Taxonomy" id="1093978"/>
    <lineage>
        <taxon>Eukaryota</taxon>
        <taxon>Metazoa</taxon>
        <taxon>Spiralia</taxon>
        <taxon>Lophotrochozoa</taxon>
        <taxon>Mollusca</taxon>
        <taxon>Gastropoda</taxon>
        <taxon>Heterobranchia</taxon>
        <taxon>Euthyneura</taxon>
        <taxon>Panpulmonata</taxon>
        <taxon>Sacoglossa</taxon>
        <taxon>Placobranchoidea</taxon>
        <taxon>Plakobranchidae</taxon>
        <taxon>Elysia</taxon>
    </lineage>
</organism>
<accession>A0AAV4HAC6</accession>